<evidence type="ECO:0000313" key="1">
    <source>
        <dbReference type="EMBL" id="EOQ18646.1"/>
    </source>
</evidence>
<gene>
    <name evidence="1" type="ORF">IKC_05147</name>
</gene>
<dbReference type="InterPro" id="IPR006524">
    <property type="entry name" value="ArpU-like"/>
</dbReference>
<comment type="caution">
    <text evidence="1">The sequence shown here is derived from an EMBL/GenBank/DDBJ whole genome shotgun (WGS) entry which is preliminary data.</text>
</comment>
<reference evidence="1 2" key="1">
    <citation type="submission" date="2012-12" db="EMBL/GenBank/DDBJ databases">
        <title>The Genome Sequence of Bacillus cereus VD184.</title>
        <authorList>
            <consortium name="The Broad Institute Genome Sequencing Platform"/>
            <consortium name="The Broad Institute Genome Sequencing Center for Infectious Disease"/>
            <person name="Feldgarden M."/>
            <person name="Van der Auwera G.A."/>
            <person name="Mahillon J."/>
            <person name="Duprez V."/>
            <person name="Timmery S."/>
            <person name="Mattelet C."/>
            <person name="Dierick K."/>
            <person name="Sun M."/>
            <person name="Yu Z."/>
            <person name="Zhu L."/>
            <person name="Hu X."/>
            <person name="Shank E.B."/>
            <person name="Swiecicka I."/>
            <person name="Hansen B.M."/>
            <person name="Andrup L."/>
            <person name="Walker B."/>
            <person name="Young S.K."/>
            <person name="Zeng Q."/>
            <person name="Gargeya S."/>
            <person name="Fitzgerald M."/>
            <person name="Haas B."/>
            <person name="Abouelleil A."/>
            <person name="Alvarado L."/>
            <person name="Arachchi H.M."/>
            <person name="Berlin A.M."/>
            <person name="Chapman S.B."/>
            <person name="Dewar J."/>
            <person name="Goldberg J."/>
            <person name="Griggs A."/>
            <person name="Gujja S."/>
            <person name="Hansen M."/>
            <person name="Howarth C."/>
            <person name="Imamovic A."/>
            <person name="Larimer J."/>
            <person name="McCowan C."/>
            <person name="Murphy C."/>
            <person name="Neiman D."/>
            <person name="Pearson M."/>
            <person name="Priest M."/>
            <person name="Roberts A."/>
            <person name="Saif S."/>
            <person name="Shea T."/>
            <person name="Sisk P."/>
            <person name="Sykes S."/>
            <person name="Wortman J."/>
            <person name="Nusbaum C."/>
            <person name="Birren B."/>
        </authorList>
    </citation>
    <scope>NUCLEOTIDE SEQUENCE [LARGE SCALE GENOMIC DNA]</scope>
    <source>
        <strain evidence="1 2">VD184</strain>
    </source>
</reference>
<protein>
    <submittedName>
        <fullName evidence="1">ArpU family phage transcriptional regulator</fullName>
    </submittedName>
</protein>
<dbReference type="EMBL" id="AHFK01000022">
    <property type="protein sequence ID" value="EOQ18646.1"/>
    <property type="molecule type" value="Genomic_DNA"/>
</dbReference>
<name>A0A9W5RAZ8_BACCE</name>
<accession>A0A9W5RAZ8</accession>
<organism evidence="1 2">
    <name type="scientific">Bacillus cereus VD184</name>
    <dbReference type="NCBI Taxonomy" id="1053242"/>
    <lineage>
        <taxon>Bacteria</taxon>
        <taxon>Bacillati</taxon>
        <taxon>Bacillota</taxon>
        <taxon>Bacilli</taxon>
        <taxon>Bacillales</taxon>
        <taxon>Bacillaceae</taxon>
        <taxon>Bacillus</taxon>
        <taxon>Bacillus cereus group</taxon>
    </lineage>
</organism>
<dbReference type="NCBIfam" id="TIGR01637">
    <property type="entry name" value="phage_arpU"/>
    <property type="match status" value="1"/>
</dbReference>
<evidence type="ECO:0000313" key="2">
    <source>
        <dbReference type="Proteomes" id="UP000014028"/>
    </source>
</evidence>
<dbReference type="AlphaFoldDB" id="A0A9W5RAZ8"/>
<dbReference type="RefSeq" id="WP_016121871.1">
    <property type="nucleotide sequence ID" value="NZ_KB976822.1"/>
</dbReference>
<proteinExistence type="predicted"/>
<dbReference type="Proteomes" id="UP000014028">
    <property type="component" value="Unassembled WGS sequence"/>
</dbReference>
<sequence>MVKCSEVFTNMELDINVPVVNREETKQNVLKALRKYRLCQQTLSDACRQRVIERVEKNDYQSIEHTEEFQQCAFVWKIEDAVDKLNCIEQHILREGYMTADKHNWVKMSRKLNVSRTIYYEHRDKAFESLAKKLKIVVHY</sequence>